<evidence type="ECO:0000256" key="1">
    <source>
        <dbReference type="SAM" id="MobiDB-lite"/>
    </source>
</evidence>
<proteinExistence type="predicted"/>
<evidence type="ECO:0000313" key="3">
    <source>
        <dbReference type="Proteomes" id="UP000295169"/>
    </source>
</evidence>
<reference evidence="2 3" key="1">
    <citation type="submission" date="2019-03" db="EMBL/GenBank/DDBJ databases">
        <title>Genomic Encyclopedia of Type Strains, Phase IV (KMG-IV): sequencing the most valuable type-strain genomes for metagenomic binning, comparative biology and taxonomic classification.</title>
        <authorList>
            <person name="Goeker M."/>
        </authorList>
    </citation>
    <scope>NUCLEOTIDE SEQUENCE [LARGE SCALE GENOMIC DNA]</scope>
    <source>
        <strain evidence="2 3">DSM 2286</strain>
    </source>
</reference>
<feature type="region of interest" description="Disordered" evidence="1">
    <location>
        <begin position="64"/>
        <end position="83"/>
    </location>
</feature>
<comment type="caution">
    <text evidence="2">The sequence shown here is derived from an EMBL/GenBank/DDBJ whole genome shotgun (WGS) entry which is preliminary data.</text>
</comment>
<dbReference type="Proteomes" id="UP000295169">
    <property type="component" value="Unassembled WGS sequence"/>
</dbReference>
<feature type="compositionally biased region" description="Basic and acidic residues" evidence="1">
    <location>
        <begin position="1"/>
        <end position="15"/>
    </location>
</feature>
<dbReference type="EMBL" id="SMMU01000015">
    <property type="protein sequence ID" value="TCL29654.1"/>
    <property type="molecule type" value="Genomic_DNA"/>
</dbReference>
<gene>
    <name evidence="2" type="ORF">EV691_11520</name>
</gene>
<organism evidence="2 3">
    <name type="scientific">Azotobacter chroococcum</name>
    <dbReference type="NCBI Taxonomy" id="353"/>
    <lineage>
        <taxon>Bacteria</taxon>
        <taxon>Pseudomonadati</taxon>
        <taxon>Pseudomonadota</taxon>
        <taxon>Gammaproteobacteria</taxon>
        <taxon>Pseudomonadales</taxon>
        <taxon>Pseudomonadaceae</taxon>
        <taxon>Azotobacter</taxon>
    </lineage>
</organism>
<sequence length="216" mass="24230">MISDLRKNPDRHRDAGPAGEPPCILRHGLEGTAMASRRIVPAVITSRPRLPALSSLPDRRPVWIGDGSRPWSSDEQTQSTSPKVECLWPQKTLGNGAIGTMPAQAWYGLQPCDHRSSERLQSNTFQTFFHGTFTSLGALWSQLKDQLHRVTEPIVVLVGFFLPPLFPLFPHHHPGQRRPPLLPPFFRRSSDSLIHGFRALSRHGGIRLSRIFPIYG</sequence>
<dbReference type="AlphaFoldDB" id="A0A4V2Q7B4"/>
<feature type="region of interest" description="Disordered" evidence="1">
    <location>
        <begin position="1"/>
        <end position="23"/>
    </location>
</feature>
<name>A0A4V2Q7B4_9GAMM</name>
<evidence type="ECO:0000313" key="2">
    <source>
        <dbReference type="EMBL" id="TCL29654.1"/>
    </source>
</evidence>
<protein>
    <submittedName>
        <fullName evidence="2">Uncharacterized protein</fullName>
    </submittedName>
</protein>
<accession>A0A4V2Q7B4</accession>
<feature type="compositionally biased region" description="Polar residues" evidence="1">
    <location>
        <begin position="70"/>
        <end position="82"/>
    </location>
</feature>